<feature type="domain" description="Disease resistance protein At4g27190-like leucine-rich repeats" evidence="2">
    <location>
        <begin position="168"/>
        <end position="271"/>
    </location>
</feature>
<sequence length="276" mass="30818">MSVVQSLQRLEELTIGGIDGLKHIIGSGRGHGSNTSKEFILAQENSRFLMPSLKRVHIGKCSTLESMFPICCVEGLEQLQTVQIFDIPKLQTIFPVECNLQNLKLLMICIWETEKCGVGEVLFSMCVAQSLLQLELLIIIGVDGLKHIIGNGRGDGSNTSKEFIPPLMPNLKIIQISGCNELESLLPICCVEGLTQLQRLEIMDVPKLRYVFDECDHMDHSSLQYGNQIFLPRLECLRLDGLENLVDMCPKNYPAKWPSPSEIMVKDCPNFATISV</sequence>
<dbReference type="AlphaFoldDB" id="A0AAN9JT41"/>
<name>A0AAN9JT41_CANGL</name>
<evidence type="ECO:0000259" key="2">
    <source>
        <dbReference type="Pfam" id="PF23247"/>
    </source>
</evidence>
<keyword evidence="4" id="KW-1185">Reference proteome</keyword>
<accession>A0AAN9JT41</accession>
<gene>
    <name evidence="3" type="ORF">VNO77_42892</name>
</gene>
<dbReference type="Pfam" id="PF23247">
    <property type="entry name" value="LRR_RPS2"/>
    <property type="match status" value="1"/>
</dbReference>
<evidence type="ECO:0000313" key="3">
    <source>
        <dbReference type="EMBL" id="KAK7304995.1"/>
    </source>
</evidence>
<reference evidence="3 4" key="1">
    <citation type="submission" date="2024-01" db="EMBL/GenBank/DDBJ databases">
        <title>The genomes of 5 underutilized Papilionoideae crops provide insights into root nodulation and disease resistanc.</title>
        <authorList>
            <person name="Jiang F."/>
        </authorList>
    </citation>
    <scope>NUCLEOTIDE SEQUENCE [LARGE SCALE GENOMIC DNA]</scope>
    <source>
        <strain evidence="3">LVBAO_FW01</strain>
        <tissue evidence="3">Leaves</tissue>
    </source>
</reference>
<keyword evidence="1" id="KW-0611">Plant defense</keyword>
<dbReference type="Gene3D" id="3.80.10.10">
    <property type="entry name" value="Ribonuclease Inhibitor"/>
    <property type="match status" value="1"/>
</dbReference>
<protein>
    <recommendedName>
        <fullName evidence="2">Disease resistance protein At4g27190-like leucine-rich repeats domain-containing protein</fullName>
    </recommendedName>
</protein>
<dbReference type="SUPFAM" id="SSF52047">
    <property type="entry name" value="RNI-like"/>
    <property type="match status" value="1"/>
</dbReference>
<dbReference type="InterPro" id="IPR032675">
    <property type="entry name" value="LRR_dom_sf"/>
</dbReference>
<dbReference type="EMBL" id="JAYMYQ010000011">
    <property type="protein sequence ID" value="KAK7304995.1"/>
    <property type="molecule type" value="Genomic_DNA"/>
</dbReference>
<evidence type="ECO:0000256" key="1">
    <source>
        <dbReference type="ARBA" id="ARBA00022821"/>
    </source>
</evidence>
<dbReference type="InterPro" id="IPR057135">
    <property type="entry name" value="At4g27190-like_LRR"/>
</dbReference>
<dbReference type="InterPro" id="IPR050905">
    <property type="entry name" value="Plant_NBS-LRR"/>
</dbReference>
<dbReference type="PANTHER" id="PTHR33463">
    <property type="entry name" value="NB-ARC DOMAIN-CONTAINING PROTEIN-RELATED"/>
    <property type="match status" value="1"/>
</dbReference>
<comment type="caution">
    <text evidence="3">The sequence shown here is derived from an EMBL/GenBank/DDBJ whole genome shotgun (WGS) entry which is preliminary data.</text>
</comment>
<proteinExistence type="predicted"/>
<organism evidence="3 4">
    <name type="scientific">Canavalia gladiata</name>
    <name type="common">Sword bean</name>
    <name type="synonym">Dolichos gladiatus</name>
    <dbReference type="NCBI Taxonomy" id="3824"/>
    <lineage>
        <taxon>Eukaryota</taxon>
        <taxon>Viridiplantae</taxon>
        <taxon>Streptophyta</taxon>
        <taxon>Embryophyta</taxon>
        <taxon>Tracheophyta</taxon>
        <taxon>Spermatophyta</taxon>
        <taxon>Magnoliopsida</taxon>
        <taxon>eudicotyledons</taxon>
        <taxon>Gunneridae</taxon>
        <taxon>Pentapetalae</taxon>
        <taxon>rosids</taxon>
        <taxon>fabids</taxon>
        <taxon>Fabales</taxon>
        <taxon>Fabaceae</taxon>
        <taxon>Papilionoideae</taxon>
        <taxon>50 kb inversion clade</taxon>
        <taxon>NPAAA clade</taxon>
        <taxon>indigoferoid/millettioid clade</taxon>
        <taxon>Phaseoleae</taxon>
        <taxon>Canavalia</taxon>
    </lineage>
</organism>
<dbReference type="Proteomes" id="UP001367508">
    <property type="component" value="Unassembled WGS sequence"/>
</dbReference>
<evidence type="ECO:0000313" key="4">
    <source>
        <dbReference type="Proteomes" id="UP001367508"/>
    </source>
</evidence>